<evidence type="ECO:0000313" key="3">
    <source>
        <dbReference type="Proteomes" id="UP000516428"/>
    </source>
</evidence>
<accession>A0A7H1B812</accession>
<evidence type="ECO:0000256" key="1">
    <source>
        <dbReference type="SAM" id="SignalP"/>
    </source>
</evidence>
<proteinExistence type="predicted"/>
<dbReference type="EMBL" id="CP061281">
    <property type="protein sequence ID" value="QNS04867.1"/>
    <property type="molecule type" value="Genomic_DNA"/>
</dbReference>
<name>A0A7H1B812_9ACTN</name>
<organism evidence="2 3">
    <name type="scientific">Streptomyces xanthii</name>
    <dbReference type="NCBI Taxonomy" id="2768069"/>
    <lineage>
        <taxon>Bacteria</taxon>
        <taxon>Bacillati</taxon>
        <taxon>Actinomycetota</taxon>
        <taxon>Actinomycetes</taxon>
        <taxon>Kitasatosporales</taxon>
        <taxon>Streptomycetaceae</taxon>
        <taxon>Streptomyces</taxon>
    </lineage>
</organism>
<feature type="signal peptide" evidence="1">
    <location>
        <begin position="1"/>
        <end position="27"/>
    </location>
</feature>
<evidence type="ECO:0008006" key="4">
    <source>
        <dbReference type="Google" id="ProtNLM"/>
    </source>
</evidence>
<sequence length="95" mass="9570">MITPRRALTAALLAVGAGALAAPAAQAAPLTGVEPISPIATLDQVSTLGVPAEHKAELPTAREQLSGLSHLNDLNQLHQATDLVAPVTNLLPAVG</sequence>
<dbReference type="KEGG" id="sxn:IAG42_15435"/>
<dbReference type="AlphaFoldDB" id="A0A7H1B812"/>
<keyword evidence="3" id="KW-1185">Reference proteome</keyword>
<dbReference type="RefSeq" id="WP_188337571.1">
    <property type="nucleotide sequence ID" value="NZ_CP061281.1"/>
</dbReference>
<dbReference type="PROSITE" id="PS51318">
    <property type="entry name" value="TAT"/>
    <property type="match status" value="1"/>
</dbReference>
<reference evidence="2 3" key="1">
    <citation type="submission" date="2020-09" db="EMBL/GenBank/DDBJ databases">
        <title>A novel species.</title>
        <authorList>
            <person name="Gao J."/>
        </authorList>
    </citation>
    <scope>NUCLEOTIDE SEQUENCE [LARGE SCALE GENOMIC DNA]</scope>
    <source>
        <strain evidence="2 3">CRXT-Y-14</strain>
    </source>
</reference>
<evidence type="ECO:0000313" key="2">
    <source>
        <dbReference type="EMBL" id="QNS04867.1"/>
    </source>
</evidence>
<keyword evidence="1" id="KW-0732">Signal</keyword>
<dbReference type="Proteomes" id="UP000516428">
    <property type="component" value="Chromosome"/>
</dbReference>
<gene>
    <name evidence="2" type="ORF">IAG42_15435</name>
</gene>
<dbReference type="InterPro" id="IPR006311">
    <property type="entry name" value="TAT_signal"/>
</dbReference>
<protein>
    <recommendedName>
        <fullName evidence="4">Secreted protein</fullName>
    </recommendedName>
</protein>
<feature type="chain" id="PRO_5028858582" description="Secreted protein" evidence="1">
    <location>
        <begin position="28"/>
        <end position="95"/>
    </location>
</feature>